<proteinExistence type="predicted"/>
<evidence type="ECO:0000256" key="1">
    <source>
        <dbReference type="SAM" id="SignalP"/>
    </source>
</evidence>
<organism evidence="3 4">
    <name type="scientific">Phlyctema vagabunda</name>
    <dbReference type="NCBI Taxonomy" id="108571"/>
    <lineage>
        <taxon>Eukaryota</taxon>
        <taxon>Fungi</taxon>
        <taxon>Dikarya</taxon>
        <taxon>Ascomycota</taxon>
        <taxon>Pezizomycotina</taxon>
        <taxon>Leotiomycetes</taxon>
        <taxon>Helotiales</taxon>
        <taxon>Dermateaceae</taxon>
        <taxon>Phlyctema</taxon>
    </lineage>
</organism>
<feature type="signal peptide" evidence="1">
    <location>
        <begin position="1"/>
        <end position="16"/>
    </location>
</feature>
<evidence type="ECO:0000313" key="4">
    <source>
        <dbReference type="Proteomes" id="UP001629113"/>
    </source>
</evidence>
<reference evidence="3 4" key="1">
    <citation type="submission" date="2024-06" db="EMBL/GenBank/DDBJ databases">
        <title>Complete genome of Phlyctema vagabunda strain 19-DSS-EL-015.</title>
        <authorList>
            <person name="Fiorenzani C."/>
        </authorList>
    </citation>
    <scope>NUCLEOTIDE SEQUENCE [LARGE SCALE GENOMIC DNA]</scope>
    <source>
        <strain evidence="3 4">19-DSS-EL-015</strain>
    </source>
</reference>
<gene>
    <name evidence="3" type="ORF">PVAG01_01544</name>
</gene>
<name>A0ABR4PXE7_9HELO</name>
<protein>
    <recommendedName>
        <fullName evidence="2">DUF7908 domain-containing protein</fullName>
    </recommendedName>
</protein>
<dbReference type="Pfam" id="PF25485">
    <property type="entry name" value="DUF7908"/>
    <property type="match status" value="1"/>
</dbReference>
<evidence type="ECO:0000259" key="2">
    <source>
        <dbReference type="Pfam" id="PF25485"/>
    </source>
</evidence>
<accession>A0ABR4PXE7</accession>
<feature type="chain" id="PRO_5046112683" description="DUF7908 domain-containing protein" evidence="1">
    <location>
        <begin position="17"/>
        <end position="431"/>
    </location>
</feature>
<evidence type="ECO:0000313" key="3">
    <source>
        <dbReference type="EMBL" id="KAL3428035.1"/>
    </source>
</evidence>
<comment type="caution">
    <text evidence="3">The sequence shown here is derived from an EMBL/GenBank/DDBJ whole genome shotgun (WGS) entry which is preliminary data.</text>
</comment>
<feature type="domain" description="DUF7908" evidence="2">
    <location>
        <begin position="114"/>
        <end position="241"/>
    </location>
</feature>
<sequence length="431" mass="45389">MRPTLLLSLFLSAVQSFSIGEEAKRDVPVICYADQPIVKLYVSTNVVTYPVFINTYISANTIININGGVVININNAPTSLSTTVTATATSTVTSTVTITGTGTGKYGSLASETATPFFLSVEPLLLAKRQVGGLFIGSGGQTTDNCRAATIFTIESGSLFSSGEIVSTGFNVTRKPFAVSPIVGSISTVFEIEGSVLEWNNDFFSNNQASYCLSNGTVEAIFSSGAAPSGCTPVFLNTLPVSSCYTASTTTSTTTLAPTGTATVTATPIPTSFLLQAANAGIDGQYAETFKTNDTFDSLIISFDPFIGNASVFSIDADGHLLGPNGTVGNQDPVDGSDLFYPLYLNPPSDFASNFTLPICSLAATGLLSCSEADGRSTLQYCPDAEIIFLDSSVYENCTAIELYAVDAPLAKRNARRSNKSWMKPLRGPRH</sequence>
<dbReference type="InterPro" id="IPR057230">
    <property type="entry name" value="DUF7908"/>
</dbReference>
<dbReference type="Proteomes" id="UP001629113">
    <property type="component" value="Unassembled WGS sequence"/>
</dbReference>
<dbReference type="EMBL" id="JBFCZG010000001">
    <property type="protein sequence ID" value="KAL3428035.1"/>
    <property type="molecule type" value="Genomic_DNA"/>
</dbReference>
<keyword evidence="1" id="KW-0732">Signal</keyword>
<keyword evidence="4" id="KW-1185">Reference proteome</keyword>